<dbReference type="Proteomes" id="UP000466345">
    <property type="component" value="Unassembled WGS sequence"/>
</dbReference>
<dbReference type="InterPro" id="IPR051918">
    <property type="entry name" value="STPP_CPPED1"/>
</dbReference>
<name>A0A7K0CNW1_9ACTN</name>
<dbReference type="PANTHER" id="PTHR43143">
    <property type="entry name" value="METALLOPHOSPHOESTERASE, CALCINEURIN SUPERFAMILY"/>
    <property type="match status" value="1"/>
</dbReference>
<evidence type="ECO:0000313" key="2">
    <source>
        <dbReference type="EMBL" id="MQY15101.1"/>
    </source>
</evidence>
<dbReference type="Gene3D" id="3.30.750.180">
    <property type="entry name" value="GpdQ, beta-strand dimerisation domain"/>
    <property type="match status" value="1"/>
</dbReference>
<dbReference type="EC" id="3.1.4.53" evidence="2"/>
<gene>
    <name evidence="2" type="primary">cpdA_4</name>
    <name evidence="2" type="ORF">SRB5_52790</name>
</gene>
<organism evidence="2 3">
    <name type="scientific">Streptomyces smaragdinus</name>
    <dbReference type="NCBI Taxonomy" id="2585196"/>
    <lineage>
        <taxon>Bacteria</taxon>
        <taxon>Bacillati</taxon>
        <taxon>Actinomycetota</taxon>
        <taxon>Actinomycetes</taxon>
        <taxon>Kitasatosporales</taxon>
        <taxon>Streptomycetaceae</taxon>
        <taxon>Streptomyces</taxon>
    </lineage>
</organism>
<dbReference type="AlphaFoldDB" id="A0A7K0CNW1"/>
<dbReference type="InterPro" id="IPR029052">
    <property type="entry name" value="Metallo-depent_PP-like"/>
</dbReference>
<dbReference type="EMBL" id="WEGJ01000028">
    <property type="protein sequence ID" value="MQY15101.1"/>
    <property type="molecule type" value="Genomic_DNA"/>
</dbReference>
<dbReference type="PROSITE" id="PS51318">
    <property type="entry name" value="TAT"/>
    <property type="match status" value="1"/>
</dbReference>
<feature type="region of interest" description="Disordered" evidence="1">
    <location>
        <begin position="38"/>
        <end position="71"/>
    </location>
</feature>
<protein>
    <submittedName>
        <fullName evidence="2">3',5'-cyclic adenosine monophosphate phosphodiesterase CpdA</fullName>
        <ecNumber evidence="2">3.1.4.53</ecNumber>
    </submittedName>
</protein>
<dbReference type="InterPro" id="IPR022506">
    <property type="entry name" value="Metallophosphoesterase_PPA1498"/>
</dbReference>
<proteinExistence type="predicted"/>
<dbReference type="RefSeq" id="WP_153455930.1">
    <property type="nucleotide sequence ID" value="NZ_WEGJ01000028.1"/>
</dbReference>
<dbReference type="PANTHER" id="PTHR43143:SF1">
    <property type="entry name" value="SERINE_THREONINE-PROTEIN PHOSPHATASE CPPED1"/>
    <property type="match status" value="1"/>
</dbReference>
<reference evidence="2 3" key="1">
    <citation type="submission" date="2019-10" db="EMBL/GenBank/DDBJ databases">
        <title>Streptomyces smaragdinus sp. nov. and Streptomyces fabii sp. nov., isolated from the gut of fungus growing-termite Macrotermes natalensis.</title>
        <authorList>
            <person name="Schwitalla J."/>
            <person name="Benndorf R."/>
            <person name="Martin K."/>
            <person name="De Beer W."/>
            <person name="Kaster A.-K."/>
            <person name="Vollmers J."/>
            <person name="Poulsen M."/>
            <person name="Beemelmanns C."/>
        </authorList>
    </citation>
    <scope>NUCLEOTIDE SEQUENCE [LARGE SCALE GENOMIC DNA]</scope>
    <source>
        <strain evidence="2 3">RB5</strain>
    </source>
</reference>
<feature type="compositionally biased region" description="Basic and acidic residues" evidence="1">
    <location>
        <begin position="559"/>
        <end position="577"/>
    </location>
</feature>
<dbReference type="InterPro" id="IPR042281">
    <property type="entry name" value="GpdQ_beta-strand"/>
</dbReference>
<keyword evidence="3" id="KW-1185">Reference proteome</keyword>
<evidence type="ECO:0000256" key="1">
    <source>
        <dbReference type="SAM" id="MobiDB-lite"/>
    </source>
</evidence>
<feature type="region of interest" description="Disordered" evidence="1">
    <location>
        <begin position="558"/>
        <end position="577"/>
    </location>
</feature>
<dbReference type="InterPro" id="IPR006311">
    <property type="entry name" value="TAT_signal"/>
</dbReference>
<evidence type="ECO:0000313" key="3">
    <source>
        <dbReference type="Proteomes" id="UP000466345"/>
    </source>
</evidence>
<comment type="caution">
    <text evidence="2">The sequence shown here is derived from an EMBL/GenBank/DDBJ whole genome shotgun (WGS) entry which is preliminary data.</text>
</comment>
<accession>A0A7K0CNW1</accession>
<dbReference type="GO" id="GO:0004115">
    <property type="term" value="F:3',5'-cyclic-AMP phosphodiesterase activity"/>
    <property type="evidence" value="ECO:0007669"/>
    <property type="project" value="UniProtKB-EC"/>
</dbReference>
<dbReference type="NCBIfam" id="TIGR03767">
    <property type="entry name" value="P_acnes_RR"/>
    <property type="match status" value="1"/>
</dbReference>
<sequence length="577" mass="62448">MDGLPIGRRSLLAASGVLGAAGAAAGLGLTLSPARDRPGAPAVVGGHPGRLPAGAGPGRPPAVPTPEGTTAWSVSVPRGGSGYRRLRPGPSWEYVVRDDQAPAQKGRADRRTTLASFVQLTDQHVQDVQHPLRFEYLRAGIVTAWRPQEALTVQGNIALLERINALPGGPVTGAPLQFAITTGDNTDNHSRLELEWYLTLMTGGTVTPNSGDPLSYEGVQNSGLDLYWQPESARTDNDKKLGFPRIPGFLAAAVRPVPSPGLRLPWYSTPGNHDVLPGGCFRPHGRFAEFATGDRKLETLPAAQAEYLWRGVRKGRDIPGAGIDALLASHARTMRNVTADERRAPYSREEYIRAHRSPRFAGAGPHGHGYTERNEAEGTLYYTFRISPTVVGISLDSNHPAGHYEGSLGTAQLEWLERSLTTYADDHVIVFSHHTSTSMDNLAPDPARPGERRHGAAELVTLLGRHRCVVAWVNGHSHRNAITSHGTFWEVNTASHVDFPQLARLLELTDNGDGTLSLHTTLIEAAAPHETAYDDLSPQGLASLYRELAFNAPSLPRKVPAEGEARDRNTELLLRKR</sequence>
<dbReference type="OrthoDB" id="8132905at2"/>
<feature type="compositionally biased region" description="Low complexity" evidence="1">
    <location>
        <begin position="38"/>
        <end position="54"/>
    </location>
</feature>
<dbReference type="SUPFAM" id="SSF56300">
    <property type="entry name" value="Metallo-dependent phosphatases"/>
    <property type="match status" value="1"/>
</dbReference>
<keyword evidence="2" id="KW-0378">Hydrolase</keyword>